<dbReference type="SUPFAM" id="SSF54909">
    <property type="entry name" value="Dimeric alpha+beta barrel"/>
    <property type="match status" value="1"/>
</dbReference>
<dbReference type="OrthoDB" id="513202at2"/>
<dbReference type="AlphaFoldDB" id="B4VN31"/>
<dbReference type="STRING" id="118168.MC7420_2005"/>
<evidence type="ECO:0000313" key="1">
    <source>
        <dbReference type="EMBL" id="EDX77002.1"/>
    </source>
</evidence>
<evidence type="ECO:0000313" key="2">
    <source>
        <dbReference type="Proteomes" id="UP000003835"/>
    </source>
</evidence>
<name>B4VN31_9CYAN</name>
<reference evidence="1 2" key="1">
    <citation type="submission" date="2008-07" db="EMBL/GenBank/DDBJ databases">
        <authorList>
            <person name="Tandeau de Marsac N."/>
            <person name="Ferriera S."/>
            <person name="Johnson J."/>
            <person name="Kravitz S."/>
            <person name="Beeson K."/>
            <person name="Sutton G."/>
            <person name="Rogers Y.-H."/>
            <person name="Friedman R."/>
            <person name="Frazier M."/>
            <person name="Venter J.C."/>
        </authorList>
    </citation>
    <scope>NUCLEOTIDE SEQUENCE [LARGE SCALE GENOMIC DNA]</scope>
    <source>
        <strain evidence="1 2">PCC 7420</strain>
    </source>
</reference>
<accession>B4VN31</accession>
<gene>
    <name evidence="1" type="ORF">MC7420_2005</name>
</gene>
<dbReference type="InterPro" id="IPR011008">
    <property type="entry name" value="Dimeric_a/b-barrel"/>
</dbReference>
<dbReference type="Proteomes" id="UP000003835">
    <property type="component" value="Unassembled WGS sequence"/>
</dbReference>
<sequence length="112" mass="13006">MSEFLDFLKHKYAYVAIGEFKPGKFEEAQQLYEEAISTYTHGFQGAYMLREPGTDKGIAVIFWDHIEDMEDNQNEAYQQILEKMSHLFVKPPTTTFYEVSSQIPPSVEKAEE</sequence>
<evidence type="ECO:0008006" key="3">
    <source>
        <dbReference type="Google" id="ProtNLM"/>
    </source>
</evidence>
<organism evidence="1 2">
    <name type="scientific">Coleofasciculus chthonoplastes PCC 7420</name>
    <dbReference type="NCBI Taxonomy" id="118168"/>
    <lineage>
        <taxon>Bacteria</taxon>
        <taxon>Bacillati</taxon>
        <taxon>Cyanobacteriota</taxon>
        <taxon>Cyanophyceae</taxon>
        <taxon>Coleofasciculales</taxon>
        <taxon>Coleofasciculaceae</taxon>
        <taxon>Coleofasciculus</taxon>
    </lineage>
</organism>
<proteinExistence type="predicted"/>
<dbReference type="RefSeq" id="WP_006099959.1">
    <property type="nucleotide sequence ID" value="NZ_DS989845.1"/>
</dbReference>
<dbReference type="EMBL" id="DS989845">
    <property type="protein sequence ID" value="EDX77002.1"/>
    <property type="molecule type" value="Genomic_DNA"/>
</dbReference>
<keyword evidence="2" id="KW-1185">Reference proteome</keyword>
<dbReference type="eggNOG" id="COG2329">
    <property type="taxonomic scope" value="Bacteria"/>
</dbReference>
<protein>
    <recommendedName>
        <fullName evidence="3">Antibiotic biosynthesis monooxygenase</fullName>
    </recommendedName>
</protein>
<dbReference type="Gene3D" id="3.30.70.100">
    <property type="match status" value="1"/>
</dbReference>
<dbReference type="HOGENOM" id="CLU_2248893_0_0_3"/>